<dbReference type="GO" id="GO:0016239">
    <property type="term" value="P:positive regulation of macroautophagy"/>
    <property type="evidence" value="ECO:0007669"/>
    <property type="project" value="TreeGrafter"/>
</dbReference>
<dbReference type="InterPro" id="IPR006730">
    <property type="entry name" value="Sestrin"/>
</dbReference>
<proteinExistence type="predicted"/>
<dbReference type="GO" id="GO:1901031">
    <property type="term" value="P:regulation of response to reactive oxygen species"/>
    <property type="evidence" value="ECO:0007669"/>
    <property type="project" value="InterPro"/>
</dbReference>
<name>A0A0B1TGH6_OESDE</name>
<dbReference type="GO" id="GO:0016684">
    <property type="term" value="F:oxidoreductase activity, acting on peroxide as acceptor"/>
    <property type="evidence" value="ECO:0007669"/>
    <property type="project" value="TreeGrafter"/>
</dbReference>
<evidence type="ECO:0000313" key="2">
    <source>
        <dbReference type="Proteomes" id="UP000053660"/>
    </source>
</evidence>
<sequence length="360" mass="40740">MVVFTFLVIVDKSRSPTTPAVFLSGYTKQHQSYDELFTETINTLFYGVGNLKDSTRHFIAIMSLVQGDAHWSIHDLAQAVVILAHTHALCSFVHGVGAVNPSETPEARAECSEWVQRNKENTGTQTGEVEELLRRMATLRRPTIDANEMSASNALHFLALADGSSDLHSGGESPVGNSGDEEAVFSYQKDFGYVDFAARKDRAKTFKIHEFTWDHSFNLLSDLIPEIAQNLDDKFDLTQRLTYSFMGGYDNVDTTVYRSAVWNYIHALFGIRHDDYDYAKVNTLLSREMKTFVKTAACFPHRITDEMRASVMKDFKLSEKIHVMLLITEARLQASLLYFTRALTNHYSRAKRSSQPKPLD</sequence>
<dbReference type="PANTHER" id="PTHR12474:SF0">
    <property type="entry name" value="SESTRIN HOMOLOG"/>
    <property type="match status" value="1"/>
</dbReference>
<reference evidence="1 2" key="1">
    <citation type="submission" date="2014-03" db="EMBL/GenBank/DDBJ databases">
        <title>Draft genome of the hookworm Oesophagostomum dentatum.</title>
        <authorList>
            <person name="Mitreva M."/>
        </authorList>
    </citation>
    <scope>NUCLEOTIDE SEQUENCE [LARGE SCALE GENOMIC DNA]</scope>
    <source>
        <strain evidence="1 2">OD-Hann</strain>
    </source>
</reference>
<protein>
    <submittedName>
        <fullName evidence="1">PA26 p53-induced protein</fullName>
    </submittedName>
</protein>
<dbReference type="EMBL" id="KN550140">
    <property type="protein sequence ID" value="KHJ94942.1"/>
    <property type="molecule type" value="Genomic_DNA"/>
</dbReference>
<dbReference type="PANTHER" id="PTHR12474">
    <property type="entry name" value="P53 REGULATED PA26 NUCLEAR PROTEIN SESTRIN"/>
    <property type="match status" value="1"/>
</dbReference>
<evidence type="ECO:0000313" key="1">
    <source>
        <dbReference type="EMBL" id="KHJ94942.1"/>
    </source>
</evidence>
<dbReference type="GO" id="GO:1990253">
    <property type="term" value="P:cellular response to leucine starvation"/>
    <property type="evidence" value="ECO:0007669"/>
    <property type="project" value="TreeGrafter"/>
</dbReference>
<dbReference type="GO" id="GO:0071233">
    <property type="term" value="P:cellular response to L-leucine"/>
    <property type="evidence" value="ECO:0007669"/>
    <property type="project" value="TreeGrafter"/>
</dbReference>
<keyword evidence="2" id="KW-1185">Reference proteome</keyword>
<dbReference type="GO" id="GO:0005634">
    <property type="term" value="C:nucleus"/>
    <property type="evidence" value="ECO:0007669"/>
    <property type="project" value="InterPro"/>
</dbReference>
<dbReference type="GO" id="GO:0070728">
    <property type="term" value="F:L-leucine binding"/>
    <property type="evidence" value="ECO:0007669"/>
    <property type="project" value="TreeGrafter"/>
</dbReference>
<dbReference type="Pfam" id="PF04636">
    <property type="entry name" value="PA26"/>
    <property type="match status" value="1"/>
</dbReference>
<dbReference type="Proteomes" id="UP000053660">
    <property type="component" value="Unassembled WGS sequence"/>
</dbReference>
<gene>
    <name evidence="1" type="ORF">OESDEN_05122</name>
</gene>
<accession>A0A0B1TGH6</accession>
<dbReference type="AlphaFoldDB" id="A0A0B1TGH6"/>
<organism evidence="1 2">
    <name type="scientific">Oesophagostomum dentatum</name>
    <name type="common">Nodular worm</name>
    <dbReference type="NCBI Taxonomy" id="61180"/>
    <lineage>
        <taxon>Eukaryota</taxon>
        <taxon>Metazoa</taxon>
        <taxon>Ecdysozoa</taxon>
        <taxon>Nematoda</taxon>
        <taxon>Chromadorea</taxon>
        <taxon>Rhabditida</taxon>
        <taxon>Rhabditina</taxon>
        <taxon>Rhabditomorpha</taxon>
        <taxon>Strongyloidea</taxon>
        <taxon>Strongylidae</taxon>
        <taxon>Oesophagostomum</taxon>
    </lineage>
</organism>
<dbReference type="GO" id="GO:1904262">
    <property type="term" value="P:negative regulation of TORC1 signaling"/>
    <property type="evidence" value="ECO:0007669"/>
    <property type="project" value="TreeGrafter"/>
</dbReference>
<dbReference type="OrthoDB" id="337464at2759"/>